<reference evidence="4 5" key="1">
    <citation type="submission" date="2021-12" db="EMBL/GenBank/DDBJ databases">
        <title>Discovery of the Pendulisporaceae a myxobacterial family with distinct sporulation behavior and unique specialized metabolism.</title>
        <authorList>
            <person name="Garcia R."/>
            <person name="Popoff A."/>
            <person name="Bader C.D."/>
            <person name="Loehr J."/>
            <person name="Walesch S."/>
            <person name="Walt C."/>
            <person name="Boldt J."/>
            <person name="Bunk B."/>
            <person name="Haeckl F.J.F.P.J."/>
            <person name="Gunesch A.P."/>
            <person name="Birkelbach J."/>
            <person name="Nuebel U."/>
            <person name="Pietschmann T."/>
            <person name="Bach T."/>
            <person name="Mueller R."/>
        </authorList>
    </citation>
    <scope>NUCLEOTIDE SEQUENCE [LARGE SCALE GENOMIC DNA]</scope>
    <source>
        <strain evidence="4 5">MSr12523</strain>
    </source>
</reference>
<dbReference type="PANTHER" id="PTHR43736:SF1">
    <property type="entry name" value="DIHYDRONEOPTERIN TRIPHOSPHATE DIPHOSPHATASE"/>
    <property type="match status" value="1"/>
</dbReference>
<dbReference type="Gene3D" id="3.90.79.10">
    <property type="entry name" value="Nucleoside Triphosphate Pyrophosphohydrolase"/>
    <property type="match status" value="1"/>
</dbReference>
<dbReference type="InterPro" id="IPR036390">
    <property type="entry name" value="WH_DNA-bd_sf"/>
</dbReference>
<dbReference type="InterPro" id="IPR036388">
    <property type="entry name" value="WH-like_DNA-bd_sf"/>
</dbReference>
<evidence type="ECO:0000259" key="3">
    <source>
        <dbReference type="PROSITE" id="PS51462"/>
    </source>
</evidence>
<dbReference type="PRINTS" id="PR00502">
    <property type="entry name" value="NUDIXFAMILY"/>
</dbReference>
<dbReference type="Gene3D" id="1.10.10.10">
    <property type="entry name" value="Winged helix-like DNA-binding domain superfamily/Winged helix DNA-binding domain"/>
    <property type="match status" value="1"/>
</dbReference>
<feature type="domain" description="Nudix hydrolase" evidence="3">
    <location>
        <begin position="11"/>
        <end position="140"/>
    </location>
</feature>
<dbReference type="InterPro" id="IPR000086">
    <property type="entry name" value="NUDIX_hydrolase_dom"/>
</dbReference>
<dbReference type="Pfam" id="PF00293">
    <property type="entry name" value="NUDIX"/>
    <property type="match status" value="1"/>
</dbReference>
<dbReference type="PANTHER" id="PTHR43736">
    <property type="entry name" value="ADP-RIBOSE PYROPHOSPHATASE"/>
    <property type="match status" value="1"/>
</dbReference>
<organism evidence="4 5">
    <name type="scientific">Pendulispora brunnea</name>
    <dbReference type="NCBI Taxonomy" id="2905690"/>
    <lineage>
        <taxon>Bacteria</taxon>
        <taxon>Pseudomonadati</taxon>
        <taxon>Myxococcota</taxon>
        <taxon>Myxococcia</taxon>
        <taxon>Myxococcales</taxon>
        <taxon>Sorangiineae</taxon>
        <taxon>Pendulisporaceae</taxon>
        <taxon>Pendulispora</taxon>
    </lineage>
</organism>
<dbReference type="InterPro" id="IPR020084">
    <property type="entry name" value="NUDIX_hydrolase_CS"/>
</dbReference>
<evidence type="ECO:0000256" key="2">
    <source>
        <dbReference type="RuleBase" id="RU003476"/>
    </source>
</evidence>
<evidence type="ECO:0000313" key="4">
    <source>
        <dbReference type="EMBL" id="WXA94070.1"/>
    </source>
</evidence>
<dbReference type="SUPFAM" id="SSF46785">
    <property type="entry name" value="Winged helix' DNA-binding domain"/>
    <property type="match status" value="1"/>
</dbReference>
<proteinExistence type="inferred from homology"/>
<dbReference type="InterPro" id="IPR015797">
    <property type="entry name" value="NUDIX_hydrolase-like_dom_sf"/>
</dbReference>
<comment type="similarity">
    <text evidence="2">Belongs to the Nudix hydrolase family.</text>
</comment>
<sequence length="212" mass="23696">MPFTYPFPRPSLTVDTVVFALRATDLAVLLIRRKNAPFQDAWALPGGFVDENEPLEVAARRELHEETGISGVTIEQLGAFGDPGRDPRGHTVSIAYYTFVTSESRPAAGDDAADAAWHPLRGLRKLALAFDHKKIIAAARARLQEKLHTPTLGTAFRLVPQHFTLTQLQRVYEAVFGRTLEARNFRARLLQSKAVVALDARKTGRHQLYRWA</sequence>
<gene>
    <name evidence="4" type="ORF">LZC95_47415</name>
</gene>
<dbReference type="EMBL" id="CP089982">
    <property type="protein sequence ID" value="WXA94070.1"/>
    <property type="molecule type" value="Genomic_DNA"/>
</dbReference>
<evidence type="ECO:0000256" key="1">
    <source>
        <dbReference type="ARBA" id="ARBA00022801"/>
    </source>
</evidence>
<protein>
    <submittedName>
        <fullName evidence="4">NUDIX hydrolase</fullName>
    </submittedName>
</protein>
<keyword evidence="5" id="KW-1185">Reference proteome</keyword>
<dbReference type="Pfam" id="PF21906">
    <property type="entry name" value="WHD_NrtR"/>
    <property type="match status" value="1"/>
</dbReference>
<evidence type="ECO:0000313" key="5">
    <source>
        <dbReference type="Proteomes" id="UP001379533"/>
    </source>
</evidence>
<dbReference type="InterPro" id="IPR054105">
    <property type="entry name" value="WHD_NrtR"/>
</dbReference>
<dbReference type="CDD" id="cd18873">
    <property type="entry name" value="NUDIX_NadM_like"/>
    <property type="match status" value="1"/>
</dbReference>
<dbReference type="PROSITE" id="PS51462">
    <property type="entry name" value="NUDIX"/>
    <property type="match status" value="1"/>
</dbReference>
<dbReference type="SUPFAM" id="SSF55811">
    <property type="entry name" value="Nudix"/>
    <property type="match status" value="1"/>
</dbReference>
<dbReference type="InterPro" id="IPR020476">
    <property type="entry name" value="Nudix_hydrolase"/>
</dbReference>
<dbReference type="PROSITE" id="PS00893">
    <property type="entry name" value="NUDIX_BOX"/>
    <property type="match status" value="1"/>
</dbReference>
<keyword evidence="1 2" id="KW-0378">Hydrolase</keyword>
<name>A0ABZ2KAD9_9BACT</name>
<dbReference type="GO" id="GO:0016787">
    <property type="term" value="F:hydrolase activity"/>
    <property type="evidence" value="ECO:0007669"/>
    <property type="project" value="UniProtKB-KW"/>
</dbReference>
<dbReference type="RefSeq" id="WP_394844673.1">
    <property type="nucleotide sequence ID" value="NZ_CP089982.1"/>
</dbReference>
<dbReference type="Proteomes" id="UP001379533">
    <property type="component" value="Chromosome"/>
</dbReference>
<accession>A0ABZ2KAD9</accession>